<dbReference type="STRING" id="870435.A0A0C3IL34"/>
<organism evidence="2 3">
    <name type="scientific">Pisolithus tinctorius Marx 270</name>
    <dbReference type="NCBI Taxonomy" id="870435"/>
    <lineage>
        <taxon>Eukaryota</taxon>
        <taxon>Fungi</taxon>
        <taxon>Dikarya</taxon>
        <taxon>Basidiomycota</taxon>
        <taxon>Agaricomycotina</taxon>
        <taxon>Agaricomycetes</taxon>
        <taxon>Agaricomycetidae</taxon>
        <taxon>Boletales</taxon>
        <taxon>Sclerodermatineae</taxon>
        <taxon>Pisolithaceae</taxon>
        <taxon>Pisolithus</taxon>
    </lineage>
</organism>
<dbReference type="EMBL" id="KN832025">
    <property type="protein sequence ID" value="KIN97687.1"/>
    <property type="molecule type" value="Genomic_DNA"/>
</dbReference>
<name>A0A0C3IL34_PISTI</name>
<protein>
    <recommendedName>
        <fullName evidence="4">Retrotransposon gag domain-containing protein</fullName>
    </recommendedName>
</protein>
<evidence type="ECO:0000256" key="1">
    <source>
        <dbReference type="SAM" id="MobiDB-lite"/>
    </source>
</evidence>
<dbReference type="OrthoDB" id="3269984at2759"/>
<accession>A0A0C3IL34</accession>
<feature type="region of interest" description="Disordered" evidence="1">
    <location>
        <begin position="196"/>
        <end position="230"/>
    </location>
</feature>
<keyword evidence="3" id="KW-1185">Reference proteome</keyword>
<dbReference type="AlphaFoldDB" id="A0A0C3IL34"/>
<dbReference type="HOGENOM" id="CLU_105139_0_0_1"/>
<reference evidence="3" key="2">
    <citation type="submission" date="2015-01" db="EMBL/GenBank/DDBJ databases">
        <title>Evolutionary Origins and Diversification of the Mycorrhizal Mutualists.</title>
        <authorList>
            <consortium name="DOE Joint Genome Institute"/>
            <consortium name="Mycorrhizal Genomics Consortium"/>
            <person name="Kohler A."/>
            <person name="Kuo A."/>
            <person name="Nagy L.G."/>
            <person name="Floudas D."/>
            <person name="Copeland A."/>
            <person name="Barry K.W."/>
            <person name="Cichocki N."/>
            <person name="Veneault-Fourrey C."/>
            <person name="LaButti K."/>
            <person name="Lindquist E.A."/>
            <person name="Lipzen A."/>
            <person name="Lundell T."/>
            <person name="Morin E."/>
            <person name="Murat C."/>
            <person name="Riley R."/>
            <person name="Ohm R."/>
            <person name="Sun H."/>
            <person name="Tunlid A."/>
            <person name="Henrissat B."/>
            <person name="Grigoriev I.V."/>
            <person name="Hibbett D.S."/>
            <person name="Martin F."/>
        </authorList>
    </citation>
    <scope>NUCLEOTIDE SEQUENCE [LARGE SCALE GENOMIC DNA]</scope>
    <source>
        <strain evidence="3">Marx 270</strain>
    </source>
</reference>
<evidence type="ECO:0008006" key="4">
    <source>
        <dbReference type="Google" id="ProtNLM"/>
    </source>
</evidence>
<dbReference type="Proteomes" id="UP000054217">
    <property type="component" value="Unassembled WGS sequence"/>
</dbReference>
<sequence length="241" mass="27971">MQHRYAQHIWEQVGQPTGQLGPEVKAMGVPKPGKYKGQDDLKEFDNWLGQLLKYFRMFKVTGLDRDADRVLYTYAYLEGLASQWYDQEVESPNRQIRDWSFEDLICGLFKRFVHEASAQNKGALAFYNDLKRRAHRMVQPPDDYSFRRKFLRGLLHTIIKSIFEACGISAEHLTIEEILEEVHRMEMAQKAINMHMRSSHTSPGGKSFQGRSGSHSHGRKGDHNSPTTENFKYIKKGDTLY</sequence>
<evidence type="ECO:0000313" key="3">
    <source>
        <dbReference type="Proteomes" id="UP000054217"/>
    </source>
</evidence>
<gene>
    <name evidence="2" type="ORF">M404DRAFT_159717</name>
</gene>
<dbReference type="InParanoid" id="A0A0C3IL34"/>
<proteinExistence type="predicted"/>
<evidence type="ECO:0000313" key="2">
    <source>
        <dbReference type="EMBL" id="KIN97687.1"/>
    </source>
</evidence>
<reference evidence="2 3" key="1">
    <citation type="submission" date="2014-04" db="EMBL/GenBank/DDBJ databases">
        <authorList>
            <consortium name="DOE Joint Genome Institute"/>
            <person name="Kuo A."/>
            <person name="Kohler A."/>
            <person name="Costa M.D."/>
            <person name="Nagy L.G."/>
            <person name="Floudas D."/>
            <person name="Copeland A."/>
            <person name="Barry K.W."/>
            <person name="Cichocki N."/>
            <person name="Veneault-Fourrey C."/>
            <person name="LaButti K."/>
            <person name="Lindquist E.A."/>
            <person name="Lipzen A."/>
            <person name="Lundell T."/>
            <person name="Morin E."/>
            <person name="Murat C."/>
            <person name="Sun H."/>
            <person name="Tunlid A."/>
            <person name="Henrissat B."/>
            <person name="Grigoriev I.V."/>
            <person name="Hibbett D.S."/>
            <person name="Martin F."/>
            <person name="Nordberg H.P."/>
            <person name="Cantor M.N."/>
            <person name="Hua S.X."/>
        </authorList>
    </citation>
    <scope>NUCLEOTIDE SEQUENCE [LARGE SCALE GENOMIC DNA]</scope>
    <source>
        <strain evidence="2 3">Marx 270</strain>
    </source>
</reference>